<dbReference type="InterPro" id="IPR001789">
    <property type="entry name" value="Sig_transdc_resp-reg_receiver"/>
</dbReference>
<organism evidence="5 6">
    <name type="scientific">Pseudohoeflea coraliihabitans</name>
    <dbReference type="NCBI Taxonomy" id="2860393"/>
    <lineage>
        <taxon>Bacteria</taxon>
        <taxon>Pseudomonadati</taxon>
        <taxon>Pseudomonadota</taxon>
        <taxon>Alphaproteobacteria</taxon>
        <taxon>Hyphomicrobiales</taxon>
        <taxon>Rhizobiaceae</taxon>
        <taxon>Pseudohoeflea</taxon>
    </lineage>
</organism>
<feature type="modified residue" description="4-aspartylphosphate" evidence="2">
    <location>
        <position position="192"/>
    </location>
</feature>
<dbReference type="GO" id="GO:0052621">
    <property type="term" value="F:diguanylate cyclase activity"/>
    <property type="evidence" value="ECO:0007669"/>
    <property type="project" value="UniProtKB-EC"/>
</dbReference>
<evidence type="ECO:0000256" key="1">
    <source>
        <dbReference type="ARBA" id="ARBA00012528"/>
    </source>
</evidence>
<dbReference type="PANTHER" id="PTHR45138:SF9">
    <property type="entry name" value="DIGUANYLATE CYCLASE DGCM-RELATED"/>
    <property type="match status" value="1"/>
</dbReference>
<keyword evidence="2" id="KW-0597">Phosphoprotein</keyword>
<name>A0ABS6WIK4_9HYPH</name>
<dbReference type="PROSITE" id="PS50887">
    <property type="entry name" value="GGDEF"/>
    <property type="match status" value="1"/>
</dbReference>
<protein>
    <recommendedName>
        <fullName evidence="1">diguanylate cyclase</fullName>
        <ecNumber evidence="1">2.7.7.65</ecNumber>
    </recommendedName>
</protein>
<evidence type="ECO:0000259" key="4">
    <source>
        <dbReference type="PROSITE" id="PS50887"/>
    </source>
</evidence>
<dbReference type="NCBIfam" id="TIGR00254">
    <property type="entry name" value="GGDEF"/>
    <property type="match status" value="1"/>
</dbReference>
<keyword evidence="5" id="KW-0548">Nucleotidyltransferase</keyword>
<dbReference type="CDD" id="cd01949">
    <property type="entry name" value="GGDEF"/>
    <property type="match status" value="1"/>
</dbReference>
<evidence type="ECO:0000259" key="3">
    <source>
        <dbReference type="PROSITE" id="PS50110"/>
    </source>
</evidence>
<feature type="domain" description="GGDEF" evidence="4">
    <location>
        <begin position="304"/>
        <end position="436"/>
    </location>
</feature>
<dbReference type="PROSITE" id="PS50110">
    <property type="entry name" value="RESPONSE_REGULATORY"/>
    <property type="match status" value="1"/>
</dbReference>
<dbReference type="PANTHER" id="PTHR45138">
    <property type="entry name" value="REGULATORY COMPONENTS OF SENSORY TRANSDUCTION SYSTEM"/>
    <property type="match status" value="1"/>
</dbReference>
<gene>
    <name evidence="5" type="ORF">KY465_00640</name>
</gene>
<dbReference type="InterPro" id="IPR000160">
    <property type="entry name" value="GGDEF_dom"/>
</dbReference>
<keyword evidence="5" id="KW-0808">Transferase</keyword>
<dbReference type="Pfam" id="PF00072">
    <property type="entry name" value="Response_reg"/>
    <property type="match status" value="1"/>
</dbReference>
<comment type="caution">
    <text evidence="5">The sequence shown here is derived from an EMBL/GenBank/DDBJ whole genome shotgun (WGS) entry which is preliminary data.</text>
</comment>
<evidence type="ECO:0000256" key="2">
    <source>
        <dbReference type="PROSITE-ProRule" id="PRU00169"/>
    </source>
</evidence>
<dbReference type="SMART" id="SM00267">
    <property type="entry name" value="GGDEF"/>
    <property type="match status" value="1"/>
</dbReference>
<evidence type="ECO:0000313" key="5">
    <source>
        <dbReference type="EMBL" id="MBW3095779.1"/>
    </source>
</evidence>
<dbReference type="EMBL" id="JAHWQX010000001">
    <property type="protein sequence ID" value="MBW3095779.1"/>
    <property type="molecule type" value="Genomic_DNA"/>
</dbReference>
<dbReference type="InterPro" id="IPR050469">
    <property type="entry name" value="Diguanylate_Cyclase"/>
</dbReference>
<dbReference type="SMART" id="SM00448">
    <property type="entry name" value="REC"/>
    <property type="match status" value="1"/>
</dbReference>
<feature type="domain" description="Response regulatory" evidence="3">
    <location>
        <begin position="142"/>
        <end position="259"/>
    </location>
</feature>
<dbReference type="EC" id="2.7.7.65" evidence="1"/>
<dbReference type="Proteomes" id="UP001430804">
    <property type="component" value="Unassembled WGS sequence"/>
</dbReference>
<dbReference type="RefSeq" id="WP_219157345.1">
    <property type="nucleotide sequence ID" value="NZ_JAHWQX010000001.1"/>
</dbReference>
<proteinExistence type="predicted"/>
<accession>A0ABS6WIK4</accession>
<sequence>MARRTKRKEKPSRRASGVDIVLVDRCDSSAAFLAYRLGRERGVSVSHCADAEGLAAVLSDEAKRYVLAVVDLDQPRVAVEEVCGLLSAHGLPTLFVADAIRKEMRDFLACQALAGIVEKAGSYACEDVFSAILRLLDNREVGILLVGEKSAACSRLAIRLGHQMHPIATAESASEAMAHLDADARIGVMVLDLAHSEDGGAALLGQIRERSKLQTLRIIGLGAAGTKDQAIAGLKAGADEVIVEPFTPEEFDLRLNRHVRTAQQTRCLRDLAERDFLTGLYNRRHFFDEGPRRVAAAHAAVPPIPLALALIDLDHFKRLNDSYGHDLGDQVLREVASRLKQQAGTTHLVARLGGEEFGMLLSGLPLQEARTFCDAICQSFAEIPIATECGALTVTVSIGLAKIDGVAMFDRNLNAADRLLYIAKHQGRSQVICEGEDDSCTAVA</sequence>
<keyword evidence="6" id="KW-1185">Reference proteome</keyword>
<dbReference type="Pfam" id="PF00990">
    <property type="entry name" value="GGDEF"/>
    <property type="match status" value="1"/>
</dbReference>
<reference evidence="5" key="1">
    <citation type="submission" date="2021-07" db="EMBL/GenBank/DDBJ databases">
        <title>Pseudohoeflea marina sp. nov. a polyhydroxyalcanoate-producing bacterium.</title>
        <authorList>
            <person name="Zheng W."/>
            <person name="Yu S."/>
            <person name="Huang Y."/>
        </authorList>
    </citation>
    <scope>NUCLEOTIDE SEQUENCE</scope>
    <source>
        <strain evidence="5">DP4N28-3</strain>
    </source>
</reference>
<evidence type="ECO:0000313" key="6">
    <source>
        <dbReference type="Proteomes" id="UP001430804"/>
    </source>
</evidence>